<comment type="caution">
    <text evidence="4">The sequence shown here is derived from an EMBL/GenBank/DDBJ whole genome shotgun (WGS) entry which is preliminary data.</text>
</comment>
<dbReference type="PANTHER" id="PTHR10204">
    <property type="entry name" value="NAD P H OXIDOREDUCTASE-RELATED"/>
    <property type="match status" value="1"/>
</dbReference>
<dbReference type="SUPFAM" id="SSF52218">
    <property type="entry name" value="Flavoproteins"/>
    <property type="match status" value="1"/>
</dbReference>
<dbReference type="InterPro" id="IPR051545">
    <property type="entry name" value="NAD(P)H_dehydrogenase_qn"/>
</dbReference>
<dbReference type="RefSeq" id="WP_094409847.1">
    <property type="nucleotide sequence ID" value="NZ_BMJZ01000005.1"/>
</dbReference>
<keyword evidence="2" id="KW-0560">Oxidoreductase</keyword>
<accession>A0A255XLV6</accession>
<dbReference type="OrthoDB" id="9798454at2"/>
<evidence type="ECO:0000259" key="3">
    <source>
        <dbReference type="Pfam" id="PF02525"/>
    </source>
</evidence>
<evidence type="ECO:0000313" key="4">
    <source>
        <dbReference type="EMBL" id="OYQ17260.1"/>
    </source>
</evidence>
<name>A0A255XLV6_9PROT</name>
<protein>
    <recommendedName>
        <fullName evidence="3">Flavodoxin-like fold domain-containing protein</fullName>
    </recommendedName>
</protein>
<dbReference type="Gene3D" id="3.40.50.360">
    <property type="match status" value="1"/>
</dbReference>
<feature type="domain" description="Flavodoxin-like fold" evidence="3">
    <location>
        <begin position="3"/>
        <end position="170"/>
    </location>
</feature>
<keyword evidence="5" id="KW-1185">Reference proteome</keyword>
<dbReference type="InterPro" id="IPR029039">
    <property type="entry name" value="Flavoprotein-like_sf"/>
</dbReference>
<comment type="similarity">
    <text evidence="1">Belongs to the NAD(P)H dehydrogenase (quinone) family.</text>
</comment>
<sequence length="205" mass="22334">MPHLLLVAAHPDPDSFTLALARRMAAAATAAGATVTFHDLYRTAFDPRLTVAEARGQPSDDPLVKAHIHDLVTADALIVLHPNWWGGPPALLKGWIDRVFAPGAAYDFEKKIDEGGLPIPLLRTRAALIVNTSNTAEAREATVFGDPLERMWRDCLLGFCGVQGIDRWVLRIIATSTPEQRAAWLSDAECRVMALLQALTSPRPA</sequence>
<evidence type="ECO:0000313" key="5">
    <source>
        <dbReference type="Proteomes" id="UP000216361"/>
    </source>
</evidence>
<gene>
    <name evidence="4" type="ORF">CHR90_14910</name>
</gene>
<proteinExistence type="inferred from homology"/>
<evidence type="ECO:0000256" key="2">
    <source>
        <dbReference type="ARBA" id="ARBA00023002"/>
    </source>
</evidence>
<evidence type="ECO:0000256" key="1">
    <source>
        <dbReference type="ARBA" id="ARBA00006252"/>
    </source>
</evidence>
<organism evidence="4 5">
    <name type="scientific">Elstera cyanobacteriorum</name>
    <dbReference type="NCBI Taxonomy" id="2022747"/>
    <lineage>
        <taxon>Bacteria</taxon>
        <taxon>Pseudomonadati</taxon>
        <taxon>Pseudomonadota</taxon>
        <taxon>Alphaproteobacteria</taxon>
        <taxon>Rhodospirillales</taxon>
        <taxon>Rhodospirillaceae</taxon>
        <taxon>Elstera</taxon>
    </lineage>
</organism>
<dbReference type="GO" id="GO:0005829">
    <property type="term" value="C:cytosol"/>
    <property type="evidence" value="ECO:0007669"/>
    <property type="project" value="TreeGrafter"/>
</dbReference>
<dbReference type="AlphaFoldDB" id="A0A255XLV6"/>
<dbReference type="Pfam" id="PF02525">
    <property type="entry name" value="Flavodoxin_2"/>
    <property type="match status" value="1"/>
</dbReference>
<dbReference type="Proteomes" id="UP000216361">
    <property type="component" value="Unassembled WGS sequence"/>
</dbReference>
<dbReference type="PANTHER" id="PTHR10204:SF34">
    <property type="entry name" value="NAD(P)H DEHYDROGENASE [QUINONE] 1 ISOFORM 1"/>
    <property type="match status" value="1"/>
</dbReference>
<dbReference type="InterPro" id="IPR003680">
    <property type="entry name" value="Flavodoxin_fold"/>
</dbReference>
<dbReference type="GO" id="GO:0003955">
    <property type="term" value="F:NAD(P)H dehydrogenase (quinone) activity"/>
    <property type="evidence" value="ECO:0007669"/>
    <property type="project" value="TreeGrafter"/>
</dbReference>
<reference evidence="4 5" key="1">
    <citation type="submission" date="2017-07" db="EMBL/GenBank/DDBJ databases">
        <title>Elstera cyanobacteriorum sp. nov., a novel bacterium isolated from cyanobacterial aggregates in a eutrophic lake.</title>
        <authorList>
            <person name="Cai H."/>
        </authorList>
    </citation>
    <scope>NUCLEOTIDE SEQUENCE [LARGE SCALE GENOMIC DNA]</scope>
    <source>
        <strain evidence="4 5">TH019</strain>
    </source>
</reference>
<dbReference type="EMBL" id="NOXS01000034">
    <property type="protein sequence ID" value="OYQ17260.1"/>
    <property type="molecule type" value="Genomic_DNA"/>
</dbReference>